<dbReference type="OrthoDB" id="5552842at2759"/>
<evidence type="ECO:0000259" key="1">
    <source>
        <dbReference type="Pfam" id="PF09159"/>
    </source>
</evidence>
<evidence type="ECO:0000313" key="3">
    <source>
        <dbReference type="Proteomes" id="UP000799439"/>
    </source>
</evidence>
<protein>
    <submittedName>
        <fullName evidence="2">Ribonuclease H-like protein</fullName>
    </submittedName>
</protein>
<dbReference type="GO" id="GO:0005739">
    <property type="term" value="C:mitochondrion"/>
    <property type="evidence" value="ECO:0007669"/>
    <property type="project" value="TreeGrafter"/>
</dbReference>
<keyword evidence="3" id="KW-1185">Reference proteome</keyword>
<accession>A0A9P4J527</accession>
<gene>
    <name evidence="2" type="ORF">K461DRAFT_290591</name>
</gene>
<dbReference type="GO" id="GO:0000402">
    <property type="term" value="F:crossed form four-way junction DNA binding"/>
    <property type="evidence" value="ECO:0007669"/>
    <property type="project" value="TreeGrafter"/>
</dbReference>
<dbReference type="InterPro" id="IPR039197">
    <property type="entry name" value="Mrs1/Cce1"/>
</dbReference>
<dbReference type="InterPro" id="IPR012337">
    <property type="entry name" value="RNaseH-like_sf"/>
</dbReference>
<dbReference type="PANTHER" id="PTHR28072">
    <property type="entry name" value="CRUCIFORM CUTTING ENDONUCLEASE 1, MITOCHONDRIAL-RELATED"/>
    <property type="match status" value="1"/>
</dbReference>
<dbReference type="CDD" id="cd16963">
    <property type="entry name" value="CCE1"/>
    <property type="match status" value="1"/>
</dbReference>
<dbReference type="EMBL" id="ML996082">
    <property type="protein sequence ID" value="KAF2155572.1"/>
    <property type="molecule type" value="Genomic_DNA"/>
</dbReference>
<dbReference type="GO" id="GO:0070336">
    <property type="term" value="F:flap-structured DNA binding"/>
    <property type="evidence" value="ECO:0007669"/>
    <property type="project" value="TreeGrafter"/>
</dbReference>
<dbReference type="Gene3D" id="3.30.420.10">
    <property type="entry name" value="Ribonuclease H-like superfamily/Ribonuclease H"/>
    <property type="match status" value="1"/>
</dbReference>
<sequence>MASKAAAVAKKHSIEYLSSLQSWQLKHLCTNMGISSGPKKSATAAALVAALDVYSLQQNHSKSRPNIKSVDMGVKNLAYCLIRPRRTATSSTSQSDEAWFRIYDWQRINVLTGESTTAQVETEEETSVSEDENAGTALTNLYSPANLAPVAARLASRFASDMNPSIVLIERQRFRSMGGSSVQEWTLRVNSLEAMFWASLETMRNHAAQVDKSSLFPQTVEMNPARIAAFWNARGSDWSLEGFEVDDIVPNGSAKPKKRSVDEADIGAKRGMEKSEKISLVRHWLETGAIDVDERLQALANAFMLTGRAKKADGDLVVGKKDDLADCVVQGVTFGLWSRNRQLLFQHLDQELRIR</sequence>
<comment type="caution">
    <text evidence="2">The sequence shown here is derived from an EMBL/GenBank/DDBJ whole genome shotgun (WGS) entry which is preliminary data.</text>
</comment>
<dbReference type="Proteomes" id="UP000799439">
    <property type="component" value="Unassembled WGS sequence"/>
</dbReference>
<reference evidence="2" key="1">
    <citation type="journal article" date="2020" name="Stud. Mycol.">
        <title>101 Dothideomycetes genomes: a test case for predicting lifestyles and emergence of pathogens.</title>
        <authorList>
            <person name="Haridas S."/>
            <person name="Albert R."/>
            <person name="Binder M."/>
            <person name="Bloem J."/>
            <person name="Labutti K."/>
            <person name="Salamov A."/>
            <person name="Andreopoulos B."/>
            <person name="Baker S."/>
            <person name="Barry K."/>
            <person name="Bills G."/>
            <person name="Bluhm B."/>
            <person name="Cannon C."/>
            <person name="Castanera R."/>
            <person name="Culley D."/>
            <person name="Daum C."/>
            <person name="Ezra D."/>
            <person name="Gonzalez J."/>
            <person name="Henrissat B."/>
            <person name="Kuo A."/>
            <person name="Liang C."/>
            <person name="Lipzen A."/>
            <person name="Lutzoni F."/>
            <person name="Magnuson J."/>
            <person name="Mondo S."/>
            <person name="Nolan M."/>
            <person name="Ohm R."/>
            <person name="Pangilinan J."/>
            <person name="Park H.-J."/>
            <person name="Ramirez L."/>
            <person name="Alfaro M."/>
            <person name="Sun H."/>
            <person name="Tritt A."/>
            <person name="Yoshinaga Y."/>
            <person name="Zwiers L.-H."/>
            <person name="Turgeon B."/>
            <person name="Goodwin S."/>
            <person name="Spatafora J."/>
            <person name="Crous P."/>
            <person name="Grigoriev I."/>
        </authorList>
    </citation>
    <scope>NUCLEOTIDE SEQUENCE</scope>
    <source>
        <strain evidence="2">CBS 260.36</strain>
    </source>
</reference>
<name>A0A9P4J527_9PEZI</name>
<proteinExistence type="predicted"/>
<dbReference type="GO" id="GO:0000403">
    <property type="term" value="F:Y-form DNA binding"/>
    <property type="evidence" value="ECO:0007669"/>
    <property type="project" value="TreeGrafter"/>
</dbReference>
<dbReference type="InterPro" id="IPR015242">
    <property type="entry name" value="Ydc2_cat"/>
</dbReference>
<dbReference type="AlphaFoldDB" id="A0A9P4J527"/>
<dbReference type="Pfam" id="PF09159">
    <property type="entry name" value="Ydc2-catalyt"/>
    <property type="match status" value="1"/>
</dbReference>
<dbReference type="GO" id="GO:0004520">
    <property type="term" value="F:DNA endonuclease activity"/>
    <property type="evidence" value="ECO:0007669"/>
    <property type="project" value="TreeGrafter"/>
</dbReference>
<feature type="domain" description="Mitochondrial resolvase Ydc2 catalytic" evidence="1">
    <location>
        <begin position="67"/>
        <end position="342"/>
    </location>
</feature>
<dbReference type="PANTHER" id="PTHR28072:SF1">
    <property type="entry name" value="CRUCIFORM CUTTING ENDONUCLEASE 1, MITOCHONDRIAL-RELATED"/>
    <property type="match status" value="1"/>
</dbReference>
<organism evidence="2 3">
    <name type="scientific">Myriangium duriaei CBS 260.36</name>
    <dbReference type="NCBI Taxonomy" id="1168546"/>
    <lineage>
        <taxon>Eukaryota</taxon>
        <taxon>Fungi</taxon>
        <taxon>Dikarya</taxon>
        <taxon>Ascomycota</taxon>
        <taxon>Pezizomycotina</taxon>
        <taxon>Dothideomycetes</taxon>
        <taxon>Dothideomycetidae</taxon>
        <taxon>Myriangiales</taxon>
        <taxon>Myriangiaceae</taxon>
        <taxon>Myriangium</taxon>
    </lineage>
</organism>
<dbReference type="SUPFAM" id="SSF53098">
    <property type="entry name" value="Ribonuclease H-like"/>
    <property type="match status" value="1"/>
</dbReference>
<dbReference type="InterPro" id="IPR036397">
    <property type="entry name" value="RNaseH_sf"/>
</dbReference>
<evidence type="ECO:0000313" key="2">
    <source>
        <dbReference type="EMBL" id="KAF2155572.1"/>
    </source>
</evidence>